<proteinExistence type="predicted"/>
<protein>
    <submittedName>
        <fullName evidence="1">Uncharacterized protein</fullName>
    </submittedName>
</protein>
<gene>
    <name evidence="1" type="ORF">XELAEV_18003892mg</name>
</gene>
<reference evidence="1" key="1">
    <citation type="submission" date="2016-05" db="EMBL/GenBank/DDBJ databases">
        <title>WGS assembly of Xenopus laevis.</title>
        <authorList>
            <person name="Session A."/>
            <person name="Uno Y."/>
            <person name="Kwon T."/>
            <person name="Chapman J."/>
            <person name="Toyoda A."/>
            <person name="Takahashi S."/>
            <person name="Fukui A."/>
            <person name="Hikosaka A."/>
            <person name="Putnam N."/>
            <person name="Stites J."/>
            <person name="Van Heeringen S."/>
            <person name="Quigley I."/>
            <person name="Heinz S."/>
            <person name="Hellsten U."/>
            <person name="Lyons J."/>
            <person name="Suzuki A."/>
            <person name="Kondo M."/>
            <person name="Ogino H."/>
            <person name="Ochi H."/>
            <person name="Bogdanovic O."/>
            <person name="Lister R."/>
            <person name="Georgiou G."/>
            <person name="Paranjpe S."/>
            <person name="Van Kruijsbergen I."/>
            <person name="Mozaffari S."/>
            <person name="Shu S."/>
            <person name="Schmutz J."/>
            <person name="Jenkins J."/>
            <person name="Grimwood J."/>
            <person name="Carlson J."/>
            <person name="Mitros T."/>
            <person name="Simakov O."/>
            <person name="Heald R."/>
            <person name="Miller K."/>
            <person name="Haudenschild C."/>
            <person name="Kuroki Y."/>
            <person name="Tanaka T."/>
            <person name="Michiue T."/>
            <person name="Watanabe M."/>
            <person name="Kinoshita T."/>
            <person name="Ohta Y."/>
            <person name="Mawaribuchi S."/>
            <person name="Suzuki Y."/>
            <person name="Haramoto Y."/>
            <person name="Yamamoto T."/>
            <person name="Takagi C."/>
            <person name="Kitzman J."/>
            <person name="Shendure J."/>
            <person name="Nakayama T."/>
            <person name="Izutsu Y."/>
            <person name="Robert J."/>
            <person name="Dichmann D."/>
            <person name="Flajnik M."/>
            <person name="Houston D."/>
            <person name="Marcotte E."/>
            <person name="Wallingford J."/>
            <person name="Ito Y."/>
            <person name="Asashima M."/>
            <person name="Ueno N."/>
            <person name="Matsuda Y."/>
            <person name="Jan Veenstra G."/>
            <person name="Fujiyama A."/>
            <person name="Harland R."/>
            <person name="Taira M."/>
            <person name="Rokhsar D.S."/>
        </authorList>
    </citation>
    <scope>NUCLEOTIDE SEQUENCE</scope>
    <source>
        <strain evidence="1">J</strain>
        <tissue evidence="1">Blood</tissue>
    </source>
</reference>
<evidence type="ECO:0000313" key="1">
    <source>
        <dbReference type="EMBL" id="OCT55202.1"/>
    </source>
</evidence>
<sequence>MVVEKQKPKIEIKERVNEVFIVEPETKKEIARLKSVLQELGSRKSMSDKEFDTVHSQVLTLKIPETHSGV</sequence>
<dbReference type="Proteomes" id="UP000694892">
    <property type="component" value="Unassembled WGS sequence"/>
</dbReference>
<accession>A0A974GYF4</accession>
<dbReference type="AlphaFoldDB" id="A0A974GYF4"/>
<organism evidence="1">
    <name type="scientific">Xenopus laevis</name>
    <name type="common">African clawed frog</name>
    <dbReference type="NCBI Taxonomy" id="8355"/>
    <lineage>
        <taxon>Eukaryota</taxon>
        <taxon>Metazoa</taxon>
        <taxon>Chordata</taxon>
        <taxon>Craniata</taxon>
        <taxon>Vertebrata</taxon>
        <taxon>Euteleostomi</taxon>
        <taxon>Amphibia</taxon>
        <taxon>Batrachia</taxon>
        <taxon>Anura</taxon>
        <taxon>Pipoidea</taxon>
        <taxon>Pipidae</taxon>
        <taxon>Xenopodinae</taxon>
        <taxon>Xenopus</taxon>
        <taxon>Xenopus</taxon>
    </lineage>
</organism>
<dbReference type="EMBL" id="KV521361">
    <property type="protein sequence ID" value="OCT55202.1"/>
    <property type="molecule type" value="Genomic_DNA"/>
</dbReference>
<name>A0A974GYF4_XENLA</name>